<reference evidence="7 8" key="1">
    <citation type="submission" date="2020-10" db="EMBL/GenBank/DDBJ databases">
        <title>The Coptis chinensis genome and diversification of protoberbering-type alkaloids.</title>
        <authorList>
            <person name="Wang B."/>
            <person name="Shu S."/>
            <person name="Song C."/>
            <person name="Liu Y."/>
        </authorList>
    </citation>
    <scope>NUCLEOTIDE SEQUENCE [LARGE SCALE GENOMIC DNA]</scope>
    <source>
        <strain evidence="7">HL-2020</strain>
        <tissue evidence="7">Leaf</tissue>
    </source>
</reference>
<feature type="transmembrane region" description="Helical" evidence="5">
    <location>
        <begin position="94"/>
        <end position="113"/>
    </location>
</feature>
<dbReference type="PANTHER" id="PTHR24222">
    <property type="entry name" value="ABC TRANSPORTER B FAMILY"/>
    <property type="match status" value="1"/>
</dbReference>
<dbReference type="EMBL" id="JADFTS010000004">
    <property type="protein sequence ID" value="KAF9610725.1"/>
    <property type="molecule type" value="Genomic_DNA"/>
</dbReference>
<proteinExistence type="predicted"/>
<feature type="transmembrane region" description="Helical" evidence="5">
    <location>
        <begin position="201"/>
        <end position="221"/>
    </location>
</feature>
<dbReference type="InterPro" id="IPR011527">
    <property type="entry name" value="ABC1_TM_dom"/>
</dbReference>
<dbReference type="AlphaFoldDB" id="A0A835I327"/>
<evidence type="ECO:0000256" key="5">
    <source>
        <dbReference type="SAM" id="Phobius"/>
    </source>
</evidence>
<name>A0A835I327_9MAGN</name>
<dbReference type="PANTHER" id="PTHR24222:SF76">
    <property type="entry name" value="MYCOBACTIN IMPORT ATP-BINDING_PERMEASE PROTEIN IRTB"/>
    <property type="match status" value="1"/>
</dbReference>
<accession>A0A835I327</accession>
<dbReference type="SUPFAM" id="SSF90123">
    <property type="entry name" value="ABC transporter transmembrane region"/>
    <property type="match status" value="1"/>
</dbReference>
<dbReference type="GO" id="GO:0005524">
    <property type="term" value="F:ATP binding"/>
    <property type="evidence" value="ECO:0007669"/>
    <property type="project" value="InterPro"/>
</dbReference>
<evidence type="ECO:0000256" key="2">
    <source>
        <dbReference type="ARBA" id="ARBA00022692"/>
    </source>
</evidence>
<feature type="transmembrane region" description="Helical" evidence="5">
    <location>
        <begin position="119"/>
        <end position="138"/>
    </location>
</feature>
<evidence type="ECO:0000313" key="7">
    <source>
        <dbReference type="EMBL" id="KAF9610725.1"/>
    </source>
</evidence>
<dbReference type="PROSITE" id="PS50929">
    <property type="entry name" value="ABC_TM1F"/>
    <property type="match status" value="1"/>
</dbReference>
<feature type="domain" description="ABC transmembrane type-1" evidence="6">
    <location>
        <begin position="88"/>
        <end position="251"/>
    </location>
</feature>
<dbReference type="InterPro" id="IPR036640">
    <property type="entry name" value="ABC1_TM_sf"/>
</dbReference>
<comment type="caution">
    <text evidence="7">The sequence shown here is derived from an EMBL/GenBank/DDBJ whole genome shotgun (WGS) entry which is preliminary data.</text>
</comment>
<gene>
    <name evidence="7" type="ORF">IFM89_024575</name>
</gene>
<dbReference type="GO" id="GO:0140359">
    <property type="term" value="F:ABC-type transporter activity"/>
    <property type="evidence" value="ECO:0007669"/>
    <property type="project" value="InterPro"/>
</dbReference>
<comment type="subcellular location">
    <subcellularLocation>
        <location evidence="1">Membrane</location>
        <topology evidence="1">Multi-pass membrane protein</topology>
    </subcellularLocation>
</comment>
<sequence length="262" mass="28625">MGAGRELVWLAALTNASLIQHFTESLSGSITIRSFDQEAINTYSQPAFHYSVAREWLDAIRGENSTIHTYSQLALYAFEALILWREANAISEKVGNFIHYLPTFLAGLVVGFISTWKLALLSVAVIPGITFAGGSYTYTLTGLTSKSRESYANAGIIAKQAIAQVRRVYSYVGETRELKSYYDVMQNTLKLGYKDGMAKELGIGCTYGIACMSWALVFWYAGVFIRNGQTDGGKAFTAIFSAIVGGMSLGQNELPLSHKMGG</sequence>
<evidence type="ECO:0000256" key="3">
    <source>
        <dbReference type="ARBA" id="ARBA00022989"/>
    </source>
</evidence>
<keyword evidence="3 5" id="KW-1133">Transmembrane helix</keyword>
<organism evidence="7 8">
    <name type="scientific">Coptis chinensis</name>
    <dbReference type="NCBI Taxonomy" id="261450"/>
    <lineage>
        <taxon>Eukaryota</taxon>
        <taxon>Viridiplantae</taxon>
        <taxon>Streptophyta</taxon>
        <taxon>Embryophyta</taxon>
        <taxon>Tracheophyta</taxon>
        <taxon>Spermatophyta</taxon>
        <taxon>Magnoliopsida</taxon>
        <taxon>Ranunculales</taxon>
        <taxon>Ranunculaceae</taxon>
        <taxon>Coptidoideae</taxon>
        <taxon>Coptis</taxon>
    </lineage>
</organism>
<dbReference type="GO" id="GO:0005886">
    <property type="term" value="C:plasma membrane"/>
    <property type="evidence" value="ECO:0007669"/>
    <property type="project" value="TreeGrafter"/>
</dbReference>
<dbReference type="Gene3D" id="1.20.1560.10">
    <property type="entry name" value="ABC transporter type 1, transmembrane domain"/>
    <property type="match status" value="1"/>
</dbReference>
<protein>
    <recommendedName>
        <fullName evidence="6">ABC transmembrane type-1 domain-containing protein</fullName>
    </recommendedName>
</protein>
<dbReference type="Proteomes" id="UP000631114">
    <property type="component" value="Unassembled WGS sequence"/>
</dbReference>
<dbReference type="InterPro" id="IPR039421">
    <property type="entry name" value="Type_1_exporter"/>
</dbReference>
<dbReference type="Pfam" id="PF00664">
    <property type="entry name" value="ABC_membrane"/>
    <property type="match status" value="1"/>
</dbReference>
<evidence type="ECO:0000313" key="8">
    <source>
        <dbReference type="Proteomes" id="UP000631114"/>
    </source>
</evidence>
<keyword evidence="8" id="KW-1185">Reference proteome</keyword>
<keyword evidence="2 5" id="KW-0812">Transmembrane</keyword>
<dbReference type="OrthoDB" id="1933554at2759"/>
<keyword evidence="4 5" id="KW-0472">Membrane</keyword>
<evidence type="ECO:0000259" key="6">
    <source>
        <dbReference type="PROSITE" id="PS50929"/>
    </source>
</evidence>
<evidence type="ECO:0000256" key="4">
    <source>
        <dbReference type="ARBA" id="ARBA00023136"/>
    </source>
</evidence>
<evidence type="ECO:0000256" key="1">
    <source>
        <dbReference type="ARBA" id="ARBA00004141"/>
    </source>
</evidence>